<comment type="caution">
    <text evidence="1">The sequence shown here is derived from an EMBL/GenBank/DDBJ whole genome shotgun (WGS) entry which is preliminary data.</text>
</comment>
<dbReference type="AlphaFoldDB" id="A0A5B7EP48"/>
<proteinExistence type="predicted"/>
<protein>
    <submittedName>
        <fullName evidence="1">Uncharacterized protein</fullName>
    </submittedName>
</protein>
<accession>A0A5B7EP48</accession>
<gene>
    <name evidence="1" type="ORF">E2C01_028436</name>
</gene>
<keyword evidence="2" id="KW-1185">Reference proteome</keyword>
<sequence length="122" mass="13423">MASSPLHSNYSEMLGKISSRRADKMWSARVVALVTLLRRNCASARQNHVGTSIVEKGGSWTCVTAANRALPRLEGVEWLESSIWYSVESLLNPIVTDLSTLCKQDVLLPNRLPTHSSASSVR</sequence>
<reference evidence="1 2" key="1">
    <citation type="submission" date="2019-05" db="EMBL/GenBank/DDBJ databases">
        <title>Another draft genome of Portunus trituberculatus and its Hox gene families provides insights of decapod evolution.</title>
        <authorList>
            <person name="Jeong J.-H."/>
            <person name="Song I."/>
            <person name="Kim S."/>
            <person name="Choi T."/>
            <person name="Kim D."/>
            <person name="Ryu S."/>
            <person name="Kim W."/>
        </authorList>
    </citation>
    <scope>NUCLEOTIDE SEQUENCE [LARGE SCALE GENOMIC DNA]</scope>
    <source>
        <tissue evidence="1">Muscle</tissue>
    </source>
</reference>
<evidence type="ECO:0000313" key="1">
    <source>
        <dbReference type="EMBL" id="MPC35027.1"/>
    </source>
</evidence>
<evidence type="ECO:0000313" key="2">
    <source>
        <dbReference type="Proteomes" id="UP000324222"/>
    </source>
</evidence>
<dbReference type="EMBL" id="VSRR010003181">
    <property type="protein sequence ID" value="MPC35027.1"/>
    <property type="molecule type" value="Genomic_DNA"/>
</dbReference>
<name>A0A5B7EP48_PORTR</name>
<dbReference type="Proteomes" id="UP000324222">
    <property type="component" value="Unassembled WGS sequence"/>
</dbReference>
<organism evidence="1 2">
    <name type="scientific">Portunus trituberculatus</name>
    <name type="common">Swimming crab</name>
    <name type="synonym">Neptunus trituberculatus</name>
    <dbReference type="NCBI Taxonomy" id="210409"/>
    <lineage>
        <taxon>Eukaryota</taxon>
        <taxon>Metazoa</taxon>
        <taxon>Ecdysozoa</taxon>
        <taxon>Arthropoda</taxon>
        <taxon>Crustacea</taxon>
        <taxon>Multicrustacea</taxon>
        <taxon>Malacostraca</taxon>
        <taxon>Eumalacostraca</taxon>
        <taxon>Eucarida</taxon>
        <taxon>Decapoda</taxon>
        <taxon>Pleocyemata</taxon>
        <taxon>Brachyura</taxon>
        <taxon>Eubrachyura</taxon>
        <taxon>Portunoidea</taxon>
        <taxon>Portunidae</taxon>
        <taxon>Portuninae</taxon>
        <taxon>Portunus</taxon>
    </lineage>
</organism>